<evidence type="ECO:0000259" key="2">
    <source>
        <dbReference type="Pfam" id="PF22691"/>
    </source>
</evidence>
<accession>O22013</accession>
<dbReference type="Pfam" id="PF22691">
    <property type="entry name" value="Thiolase_C_1"/>
    <property type="match status" value="1"/>
</dbReference>
<proteinExistence type="evidence at transcript level"/>
<keyword evidence="3" id="KW-0539">Nucleus</keyword>
<dbReference type="SUPFAM" id="SSF53901">
    <property type="entry name" value="Thiolase-like"/>
    <property type="match status" value="2"/>
</dbReference>
<evidence type="ECO:0000313" key="3">
    <source>
        <dbReference type="EMBL" id="CAA05136.1"/>
    </source>
</evidence>
<reference evidence="3" key="1">
    <citation type="journal article" date="1995" name="Acta Protozool.">
        <title>The dinoflagellate nucleus and chromosomes: mesokaryote concept reconsidered.</title>
        <authorList>
            <person name="Raikov I."/>
        </authorList>
    </citation>
    <scope>NUCLEOTIDE SEQUENCE</scope>
    <source>
        <strain evidence="3">Beam/himes</strain>
    </source>
</reference>
<dbReference type="InterPro" id="IPR016039">
    <property type="entry name" value="Thiolase-like"/>
</dbReference>
<dbReference type="GO" id="GO:0016747">
    <property type="term" value="F:acyltransferase activity, transferring groups other than amino-acyl groups"/>
    <property type="evidence" value="ECO:0007669"/>
    <property type="project" value="InterPro"/>
</dbReference>
<dbReference type="EMBL" id="AJ002014">
    <property type="protein sequence ID" value="CAA05136.1"/>
    <property type="molecule type" value="mRNA"/>
</dbReference>
<dbReference type="PIRSF" id="PIRSF000429">
    <property type="entry name" value="Ac-CoA_Ac_transf"/>
    <property type="match status" value="1"/>
</dbReference>
<dbReference type="Gene3D" id="3.40.47.10">
    <property type="match status" value="1"/>
</dbReference>
<organism evidence="3">
    <name type="scientific">Crypthecodinium cohnii</name>
    <name type="common">Dinoflagellate</name>
    <name type="synonym">Glenodinium cohnii</name>
    <dbReference type="NCBI Taxonomy" id="2866"/>
    <lineage>
        <taxon>Eukaryota</taxon>
        <taxon>Sar</taxon>
        <taxon>Alveolata</taxon>
        <taxon>Dinophyceae</taxon>
        <taxon>Gonyaulacales</taxon>
        <taxon>Crypthecodiniaceae</taxon>
        <taxon>Crypthecodinium</taxon>
    </lineage>
</organism>
<sequence length="376" mass="40534">MVRGATARIVGHGVTELGKLGRSATKLMEEALEKALANSGLQLHESRWPRCCSFPLRPPLHGSALPRHQSGPPPPSRRQGQDHRHWGRRPVSGLLLAARMVTHEGCNAVAVVAGDAVASMSTKDFLERADQGCSDPSGNLPSPCIPNGYGRITEWLMRKYGTTREQVAMVPVLMSRQAIRHPKSLTREAHTLEDVLSSKPIAPSTTLLECTHGDGGAAFIVASDSFVERLQRNIWASPLVKKGGAVILGGGEASGPLFPPSVIDETMFSCEEAALQAYSEAQLLPCDINWFGLYDCYPVCFIRAVAACGLCKTGMAGPWVQKMYEKTMSGDYHPDDFPVNTHGGLLSFGAPWEVPAMYNIIEACRAARRDCGGTAG</sequence>
<protein>
    <submittedName>
        <fullName evidence="3">JUS1</fullName>
    </submittedName>
</protein>
<dbReference type="AlphaFoldDB" id="O22013"/>
<feature type="domain" description="Thiolase C-terminal" evidence="2">
    <location>
        <begin position="265"/>
        <end position="372"/>
    </location>
</feature>
<dbReference type="InterPro" id="IPR002155">
    <property type="entry name" value="Thiolase"/>
</dbReference>
<feature type="region of interest" description="Disordered" evidence="1">
    <location>
        <begin position="62"/>
        <end position="87"/>
    </location>
</feature>
<evidence type="ECO:0000256" key="1">
    <source>
        <dbReference type="SAM" id="MobiDB-lite"/>
    </source>
</evidence>
<dbReference type="PANTHER" id="PTHR42870">
    <property type="entry name" value="ACETYL-COA C-ACETYLTRANSFERASE"/>
    <property type="match status" value="1"/>
</dbReference>
<reference evidence="3" key="2">
    <citation type="journal article" date="1999" name="J. Eukaryot. Microbiol.">
        <title>Cyclic expression of a nuclear protein in a dinoflagellate.</title>
        <authorList>
            <person name="Bhaud Y."/>
            <person name="Geraud M.L."/>
            <person name="Ausseil J."/>
            <person name="Soyer-Gobillard M.O."/>
            <person name="Moreau H."/>
        </authorList>
    </citation>
    <scope>NUCLEOTIDE SEQUENCE</scope>
    <source>
        <strain evidence="3">Beam/himes</strain>
    </source>
</reference>
<dbReference type="PANTHER" id="PTHR42870:SF2">
    <property type="entry name" value="LIPID-TRANSFER PROTEIN, PUTATIVE-RELATED"/>
    <property type="match status" value="1"/>
</dbReference>
<dbReference type="CDD" id="cd00829">
    <property type="entry name" value="SCP-x_thiolase"/>
    <property type="match status" value="1"/>
</dbReference>
<dbReference type="InterPro" id="IPR055140">
    <property type="entry name" value="Thiolase_C_2"/>
</dbReference>
<name>O22013_CRYCO</name>
<dbReference type="PIR" id="T09578">
    <property type="entry name" value="T09578"/>
</dbReference>